<dbReference type="RefSeq" id="YP_010672678.1">
    <property type="nucleotide sequence ID" value="NC_070979.1"/>
</dbReference>
<name>A0A2Z3DKX0_9CAUD</name>
<protein>
    <submittedName>
        <fullName evidence="1">Uncharacterized protein</fullName>
    </submittedName>
</protein>
<keyword evidence="2" id="KW-1185">Reference proteome</keyword>
<dbReference type="GeneID" id="77948965"/>
<proteinExistence type="predicted"/>
<dbReference type="Gene3D" id="2.60.40.1080">
    <property type="match status" value="1"/>
</dbReference>
<evidence type="ECO:0000313" key="1">
    <source>
        <dbReference type="EMBL" id="AVZ45093.1"/>
    </source>
</evidence>
<sequence>MSDSSTSTTGFNWSVEGGGAISVSGLYTAPSASQETPATITATKGGKAGTATVQSVFEPATIEAKANITGKVGGSTTAFTTMFTATNSSAEDYSFVVSPTSAGTVSAAGVLTLSNDATGTVTVKATHKTQSGVEATVTFTGVVAKAAITGKTVTGKVGGDVIPFTDMFTSNKPASEFNYVLTPTGDVGEIDTTTGALTLLDDPTDELISVKATHKTQTSVTATTTITATPKLTGLVASTVSNTVVVGATDNPLATDSITITDSAQPGVVRFDGVPQGSVVGALSYDTEGTDVGLMEVDLTGQVLTITLSAPITSEDTKISIRTNPASTIFRTYVVKSGA</sequence>
<organism evidence="1 2">
    <name type="scientific">Escherichia phage EP335</name>
    <dbReference type="NCBI Taxonomy" id="2070199"/>
    <lineage>
        <taxon>Viruses</taxon>
        <taxon>Duplodnaviria</taxon>
        <taxon>Heunggongvirae</taxon>
        <taxon>Uroviricota</taxon>
        <taxon>Caudoviricetes</taxon>
        <taxon>Mktvariviridae</taxon>
        <taxon>Gordonclarkvirinae</taxon>
        <taxon>Nieuwekanaalvirus</taxon>
        <taxon>Nieuwekanaalvirus EP335</taxon>
    </lineage>
</organism>
<dbReference type="EMBL" id="MG748548">
    <property type="protein sequence ID" value="AVZ45093.1"/>
    <property type="molecule type" value="Genomic_DNA"/>
</dbReference>
<dbReference type="KEGG" id="vg:77948965"/>
<evidence type="ECO:0000313" key="2">
    <source>
        <dbReference type="Proteomes" id="UP000257884"/>
    </source>
</evidence>
<reference evidence="2" key="1">
    <citation type="submission" date="2018-01" db="EMBL/GenBank/DDBJ databases">
        <authorList>
            <person name="van Mierlo J.T."/>
            <person name="Hagens S."/>
            <person name="Witte S."/>
            <person name="Klamert S."/>
            <person name="van de Straat L."/>
        </authorList>
    </citation>
    <scope>NUCLEOTIDE SEQUENCE [LARGE SCALE GENOMIC DNA]</scope>
</reference>
<dbReference type="Proteomes" id="UP000257884">
    <property type="component" value="Segment"/>
</dbReference>
<accession>A0A2Z3DKX0</accession>